<accession>A0A3M0KYT0</accession>
<dbReference type="OrthoDB" id="10256179at2759"/>
<reference evidence="2 3" key="1">
    <citation type="submission" date="2018-07" db="EMBL/GenBank/DDBJ databases">
        <title>A high quality draft genome assembly of the barn swallow (H. rustica rustica).</title>
        <authorList>
            <person name="Formenti G."/>
            <person name="Chiara M."/>
            <person name="Poveda L."/>
            <person name="Francoijs K.-J."/>
            <person name="Bonisoli-Alquati A."/>
            <person name="Canova L."/>
            <person name="Gianfranceschi L."/>
            <person name="Horner D.S."/>
            <person name="Saino N."/>
        </authorList>
    </citation>
    <scope>NUCLEOTIDE SEQUENCE [LARGE SCALE GENOMIC DNA]</scope>
    <source>
        <strain evidence="2">Chelidonia</strain>
        <tissue evidence="2">Blood</tissue>
    </source>
</reference>
<feature type="repeat" description="RCC1" evidence="1">
    <location>
        <begin position="145"/>
        <end position="197"/>
    </location>
</feature>
<feature type="repeat" description="RCC1" evidence="1">
    <location>
        <begin position="34"/>
        <end position="85"/>
    </location>
</feature>
<evidence type="ECO:0000313" key="2">
    <source>
        <dbReference type="EMBL" id="RMC12287.1"/>
    </source>
</evidence>
<dbReference type="PROSITE" id="PS50012">
    <property type="entry name" value="RCC1_3"/>
    <property type="match status" value="2"/>
</dbReference>
<keyword evidence="3" id="KW-1185">Reference proteome</keyword>
<dbReference type="InterPro" id="IPR051553">
    <property type="entry name" value="Ran_GTPase-activating"/>
</dbReference>
<organism evidence="2 3">
    <name type="scientific">Hirundo rustica rustica</name>
    <dbReference type="NCBI Taxonomy" id="333673"/>
    <lineage>
        <taxon>Eukaryota</taxon>
        <taxon>Metazoa</taxon>
        <taxon>Chordata</taxon>
        <taxon>Craniata</taxon>
        <taxon>Vertebrata</taxon>
        <taxon>Euteleostomi</taxon>
        <taxon>Archelosauria</taxon>
        <taxon>Archosauria</taxon>
        <taxon>Dinosauria</taxon>
        <taxon>Saurischia</taxon>
        <taxon>Theropoda</taxon>
        <taxon>Coelurosauria</taxon>
        <taxon>Aves</taxon>
        <taxon>Neognathae</taxon>
        <taxon>Neoaves</taxon>
        <taxon>Telluraves</taxon>
        <taxon>Australaves</taxon>
        <taxon>Passeriformes</taxon>
        <taxon>Sylvioidea</taxon>
        <taxon>Hirundinidae</taxon>
        <taxon>Hirundo</taxon>
    </lineage>
</organism>
<evidence type="ECO:0000313" key="3">
    <source>
        <dbReference type="Proteomes" id="UP000269221"/>
    </source>
</evidence>
<evidence type="ECO:0000256" key="1">
    <source>
        <dbReference type="PROSITE-ProRule" id="PRU00235"/>
    </source>
</evidence>
<dbReference type="PANTHER" id="PTHR45982">
    <property type="entry name" value="REGULATOR OF CHROMOSOME CONDENSATION"/>
    <property type="match status" value="1"/>
</dbReference>
<sequence length="214" mass="23482">MEPQLFAWVPEQDNISFCSHFAGSLPVSSGTRSGLVLSCGSNSFGQLELPQISGPCLISQKIESLKEKVMNVTAGLRHALAATDSGLVLQWRNGMASWAKHASQGKALLLFLTAKESCEVAGLEDIKVKTVAAGSYHSVSLTDEGHLYVWGSNKHGQLVSRDIFLAEPKKIDTQCFSHEKIRAVWSGWTHLVARTGRIFKKRAAESLKLKPYMR</sequence>
<dbReference type="Pfam" id="PF00415">
    <property type="entry name" value="RCC1"/>
    <property type="match status" value="1"/>
</dbReference>
<proteinExistence type="predicted"/>
<dbReference type="Proteomes" id="UP000269221">
    <property type="component" value="Unassembled WGS sequence"/>
</dbReference>
<dbReference type="STRING" id="333673.A0A3M0KYT0"/>
<dbReference type="Pfam" id="PF13540">
    <property type="entry name" value="RCC1_2"/>
    <property type="match status" value="1"/>
</dbReference>
<comment type="caution">
    <text evidence="2">The sequence shown here is derived from an EMBL/GenBank/DDBJ whole genome shotgun (WGS) entry which is preliminary data.</text>
</comment>
<dbReference type="EMBL" id="QRBI01000106">
    <property type="protein sequence ID" value="RMC12287.1"/>
    <property type="molecule type" value="Genomic_DNA"/>
</dbReference>
<name>A0A3M0KYT0_HIRRU</name>
<dbReference type="PANTHER" id="PTHR45982:SF1">
    <property type="entry name" value="REGULATOR OF CHROMOSOME CONDENSATION"/>
    <property type="match status" value="1"/>
</dbReference>
<dbReference type="InterPro" id="IPR000408">
    <property type="entry name" value="Reg_chr_condens"/>
</dbReference>
<gene>
    <name evidence="2" type="ORF">DUI87_09799</name>
</gene>
<protein>
    <submittedName>
        <fullName evidence="2">Uncharacterized protein</fullName>
    </submittedName>
</protein>
<dbReference type="AlphaFoldDB" id="A0A3M0KYT0"/>
<dbReference type="Gene3D" id="2.130.10.30">
    <property type="entry name" value="Regulator of chromosome condensation 1/beta-lactamase-inhibitor protein II"/>
    <property type="match status" value="1"/>
</dbReference>
<dbReference type="SUPFAM" id="SSF50985">
    <property type="entry name" value="RCC1/BLIP-II"/>
    <property type="match status" value="1"/>
</dbReference>
<dbReference type="PROSITE" id="PS00626">
    <property type="entry name" value="RCC1_2"/>
    <property type="match status" value="1"/>
</dbReference>
<dbReference type="InterPro" id="IPR009091">
    <property type="entry name" value="RCC1/BLIP-II"/>
</dbReference>